<dbReference type="RefSeq" id="XP_062685313.1">
    <property type="nucleotide sequence ID" value="XM_062826479.1"/>
</dbReference>
<evidence type="ECO:0000256" key="4">
    <source>
        <dbReference type="ARBA" id="ARBA00022989"/>
    </source>
</evidence>
<feature type="transmembrane region" description="Helical" evidence="6">
    <location>
        <begin position="95"/>
        <end position="114"/>
    </location>
</feature>
<dbReference type="PANTHER" id="PTHR28668">
    <property type="entry name" value="TRANSMEMBRANE PROTEIN 234"/>
    <property type="match status" value="1"/>
</dbReference>
<dbReference type="InterPro" id="IPR037185">
    <property type="entry name" value="EmrE-like"/>
</dbReference>
<feature type="transmembrane region" description="Helical" evidence="6">
    <location>
        <begin position="28"/>
        <end position="49"/>
    </location>
</feature>
<evidence type="ECO:0000313" key="8">
    <source>
        <dbReference type="Proteomes" id="UP001278500"/>
    </source>
</evidence>
<dbReference type="InterPro" id="IPR018908">
    <property type="entry name" value="TMEM234"/>
</dbReference>
<feature type="transmembrane region" description="Helical" evidence="6">
    <location>
        <begin position="120"/>
        <end position="140"/>
    </location>
</feature>
<dbReference type="Proteomes" id="UP001278500">
    <property type="component" value="Unassembled WGS sequence"/>
</dbReference>
<accession>A0AAE0JMF6</accession>
<evidence type="ECO:0000256" key="6">
    <source>
        <dbReference type="SAM" id="Phobius"/>
    </source>
</evidence>
<evidence type="ECO:0000256" key="1">
    <source>
        <dbReference type="ARBA" id="ARBA00004141"/>
    </source>
</evidence>
<dbReference type="SUPFAM" id="SSF103481">
    <property type="entry name" value="Multidrug resistance efflux transporter EmrE"/>
    <property type="match status" value="1"/>
</dbReference>
<comment type="subcellular location">
    <subcellularLocation>
        <location evidence="1">Membrane</location>
        <topology evidence="1">Multi-pass membrane protein</topology>
    </subcellularLocation>
</comment>
<keyword evidence="8" id="KW-1185">Reference proteome</keyword>
<name>A0AAE0JMF6_9PEZI</name>
<reference evidence="7" key="1">
    <citation type="journal article" date="2023" name="Mol. Phylogenet. Evol.">
        <title>Genome-scale phylogeny and comparative genomics of the fungal order Sordariales.</title>
        <authorList>
            <person name="Hensen N."/>
            <person name="Bonometti L."/>
            <person name="Westerberg I."/>
            <person name="Brannstrom I.O."/>
            <person name="Guillou S."/>
            <person name="Cros-Aarteil S."/>
            <person name="Calhoun S."/>
            <person name="Haridas S."/>
            <person name="Kuo A."/>
            <person name="Mondo S."/>
            <person name="Pangilinan J."/>
            <person name="Riley R."/>
            <person name="LaButti K."/>
            <person name="Andreopoulos B."/>
            <person name="Lipzen A."/>
            <person name="Chen C."/>
            <person name="Yan M."/>
            <person name="Daum C."/>
            <person name="Ng V."/>
            <person name="Clum A."/>
            <person name="Steindorff A."/>
            <person name="Ohm R.A."/>
            <person name="Martin F."/>
            <person name="Silar P."/>
            <person name="Natvig D.O."/>
            <person name="Lalanne C."/>
            <person name="Gautier V."/>
            <person name="Ament-Velasquez S.L."/>
            <person name="Kruys A."/>
            <person name="Hutchinson M.I."/>
            <person name="Powell A.J."/>
            <person name="Barry K."/>
            <person name="Miller A.N."/>
            <person name="Grigoriev I.V."/>
            <person name="Debuchy R."/>
            <person name="Gladieux P."/>
            <person name="Hiltunen Thoren M."/>
            <person name="Johannesson H."/>
        </authorList>
    </citation>
    <scope>NUCLEOTIDE SEQUENCE</scope>
    <source>
        <strain evidence="7">CBS 560.94</strain>
    </source>
</reference>
<comment type="caution">
    <text evidence="7">The sequence shown here is derived from an EMBL/GenBank/DDBJ whole genome shotgun (WGS) entry which is preliminary data.</text>
</comment>
<sequence length="169" mass="18421">MSTTLAPTSHPLPSMSPDLPPGISKPPLLNYILSFLLVGLAWGFTTPFLRRAAKAHNPPPHPLLERESVQRGSAVKRKALGAWFAVTDLVRNWRYALPLGINLSGSLWFFLLVGGSELSLTVPIVNTTAFLFTVIGEWWVEGKVISRETMLGMVLCLGGIALCVQSKNV</sequence>
<gene>
    <name evidence="7" type="ORF">B0H65DRAFT_459763</name>
</gene>
<dbReference type="GO" id="GO:0016020">
    <property type="term" value="C:membrane"/>
    <property type="evidence" value="ECO:0007669"/>
    <property type="project" value="UniProtKB-SubCell"/>
</dbReference>
<dbReference type="EMBL" id="JAUEPP010000002">
    <property type="protein sequence ID" value="KAK3352018.1"/>
    <property type="molecule type" value="Genomic_DNA"/>
</dbReference>
<keyword evidence="4 6" id="KW-1133">Transmembrane helix</keyword>
<dbReference type="PANTHER" id="PTHR28668:SF1">
    <property type="entry name" value="TRANSMEMBRANE PROTEIN 234"/>
    <property type="match status" value="1"/>
</dbReference>
<dbReference type="GeneID" id="87863633"/>
<evidence type="ECO:0000256" key="3">
    <source>
        <dbReference type="ARBA" id="ARBA00022692"/>
    </source>
</evidence>
<comment type="similarity">
    <text evidence="2">Belongs to the TMEM234 family.</text>
</comment>
<keyword evidence="3 6" id="KW-0812">Transmembrane</keyword>
<evidence type="ECO:0000313" key="7">
    <source>
        <dbReference type="EMBL" id="KAK3352018.1"/>
    </source>
</evidence>
<dbReference type="Pfam" id="PF10639">
    <property type="entry name" value="TMEM234"/>
    <property type="match status" value="1"/>
</dbReference>
<evidence type="ECO:0008006" key="9">
    <source>
        <dbReference type="Google" id="ProtNLM"/>
    </source>
</evidence>
<organism evidence="7 8">
    <name type="scientific">Neurospora tetraspora</name>
    <dbReference type="NCBI Taxonomy" id="94610"/>
    <lineage>
        <taxon>Eukaryota</taxon>
        <taxon>Fungi</taxon>
        <taxon>Dikarya</taxon>
        <taxon>Ascomycota</taxon>
        <taxon>Pezizomycotina</taxon>
        <taxon>Sordariomycetes</taxon>
        <taxon>Sordariomycetidae</taxon>
        <taxon>Sordariales</taxon>
        <taxon>Sordariaceae</taxon>
        <taxon>Neurospora</taxon>
    </lineage>
</organism>
<reference evidence="7" key="2">
    <citation type="submission" date="2023-06" db="EMBL/GenBank/DDBJ databases">
        <authorList>
            <consortium name="Lawrence Berkeley National Laboratory"/>
            <person name="Haridas S."/>
            <person name="Hensen N."/>
            <person name="Bonometti L."/>
            <person name="Westerberg I."/>
            <person name="Brannstrom I.O."/>
            <person name="Guillou S."/>
            <person name="Cros-Aarteil S."/>
            <person name="Calhoun S."/>
            <person name="Kuo A."/>
            <person name="Mondo S."/>
            <person name="Pangilinan J."/>
            <person name="Riley R."/>
            <person name="Labutti K."/>
            <person name="Andreopoulos B."/>
            <person name="Lipzen A."/>
            <person name="Chen C."/>
            <person name="Yanf M."/>
            <person name="Daum C."/>
            <person name="Ng V."/>
            <person name="Clum A."/>
            <person name="Steindorff A."/>
            <person name="Ohm R."/>
            <person name="Martin F."/>
            <person name="Silar P."/>
            <person name="Natvig D."/>
            <person name="Lalanne C."/>
            <person name="Gautier V."/>
            <person name="Ament-Velasquez S.L."/>
            <person name="Kruys A."/>
            <person name="Hutchinson M.I."/>
            <person name="Powell A.J."/>
            <person name="Barry K."/>
            <person name="Miller A.N."/>
            <person name="Grigoriev I.V."/>
            <person name="Debuchy R."/>
            <person name="Gladieux P."/>
            <person name="Thoren M.H."/>
            <person name="Johannesson H."/>
        </authorList>
    </citation>
    <scope>NUCLEOTIDE SEQUENCE</scope>
    <source>
        <strain evidence="7">CBS 560.94</strain>
    </source>
</reference>
<proteinExistence type="inferred from homology"/>
<dbReference type="Gene3D" id="1.10.3730.20">
    <property type="match status" value="1"/>
</dbReference>
<evidence type="ECO:0000256" key="2">
    <source>
        <dbReference type="ARBA" id="ARBA00005977"/>
    </source>
</evidence>
<keyword evidence="5 6" id="KW-0472">Membrane</keyword>
<protein>
    <recommendedName>
        <fullName evidence="9">Integral membrane protein</fullName>
    </recommendedName>
</protein>
<evidence type="ECO:0000256" key="5">
    <source>
        <dbReference type="ARBA" id="ARBA00023136"/>
    </source>
</evidence>
<dbReference type="AlphaFoldDB" id="A0AAE0JMF6"/>